<gene>
    <name evidence="4" type="ORF">GCM10009682_57030</name>
</gene>
<dbReference type="PANTHER" id="PTHR43877">
    <property type="entry name" value="AMINOALKYLPHOSPHONATE N-ACETYLTRANSFERASE-RELATED-RELATED"/>
    <property type="match status" value="1"/>
</dbReference>
<evidence type="ECO:0000313" key="4">
    <source>
        <dbReference type="EMBL" id="GAA1830983.1"/>
    </source>
</evidence>
<dbReference type="InterPro" id="IPR000182">
    <property type="entry name" value="GNAT_dom"/>
</dbReference>
<dbReference type="RefSeq" id="WP_344138984.1">
    <property type="nucleotide sequence ID" value="NZ_BAAALT010000267.1"/>
</dbReference>
<dbReference type="Proteomes" id="UP001500218">
    <property type="component" value="Unassembled WGS sequence"/>
</dbReference>
<dbReference type="PROSITE" id="PS51186">
    <property type="entry name" value="GNAT"/>
    <property type="match status" value="1"/>
</dbReference>
<keyword evidence="5" id="KW-1185">Reference proteome</keyword>
<evidence type="ECO:0000313" key="5">
    <source>
        <dbReference type="Proteomes" id="UP001500218"/>
    </source>
</evidence>
<dbReference type="Pfam" id="PF00583">
    <property type="entry name" value="Acetyltransf_1"/>
    <property type="match status" value="1"/>
</dbReference>
<keyword evidence="1" id="KW-0808">Transferase</keyword>
<dbReference type="EMBL" id="BAAALT010000267">
    <property type="protein sequence ID" value="GAA1830983.1"/>
    <property type="molecule type" value="Genomic_DNA"/>
</dbReference>
<dbReference type="InterPro" id="IPR050832">
    <property type="entry name" value="Bact_Acetyltransf"/>
</dbReference>
<accession>A0ABN2MP24</accession>
<organism evidence="4 5">
    <name type="scientific">Luedemannella flava</name>
    <dbReference type="NCBI Taxonomy" id="349316"/>
    <lineage>
        <taxon>Bacteria</taxon>
        <taxon>Bacillati</taxon>
        <taxon>Actinomycetota</taxon>
        <taxon>Actinomycetes</taxon>
        <taxon>Micromonosporales</taxon>
        <taxon>Micromonosporaceae</taxon>
        <taxon>Luedemannella</taxon>
    </lineage>
</organism>
<name>A0ABN2MP24_9ACTN</name>
<feature type="domain" description="N-acetyltransferase" evidence="3">
    <location>
        <begin position="8"/>
        <end position="172"/>
    </location>
</feature>
<proteinExistence type="predicted"/>
<evidence type="ECO:0000256" key="1">
    <source>
        <dbReference type="ARBA" id="ARBA00022679"/>
    </source>
</evidence>
<protein>
    <submittedName>
        <fullName evidence="4">GNAT family N-acetyltransferase</fullName>
    </submittedName>
</protein>
<dbReference type="CDD" id="cd04301">
    <property type="entry name" value="NAT_SF"/>
    <property type="match status" value="1"/>
</dbReference>
<keyword evidence="2" id="KW-0012">Acyltransferase</keyword>
<evidence type="ECO:0000259" key="3">
    <source>
        <dbReference type="PROSITE" id="PS51186"/>
    </source>
</evidence>
<comment type="caution">
    <text evidence="4">The sequence shown here is derived from an EMBL/GenBank/DDBJ whole genome shotgun (WGS) entry which is preliminary data.</text>
</comment>
<dbReference type="Gene3D" id="3.40.630.30">
    <property type="match status" value="1"/>
</dbReference>
<evidence type="ECO:0000256" key="2">
    <source>
        <dbReference type="ARBA" id="ARBA00023315"/>
    </source>
</evidence>
<dbReference type="InterPro" id="IPR016181">
    <property type="entry name" value="Acyl_CoA_acyltransferase"/>
</dbReference>
<reference evidence="4 5" key="1">
    <citation type="journal article" date="2019" name="Int. J. Syst. Evol. Microbiol.">
        <title>The Global Catalogue of Microorganisms (GCM) 10K type strain sequencing project: providing services to taxonomists for standard genome sequencing and annotation.</title>
        <authorList>
            <consortium name="The Broad Institute Genomics Platform"/>
            <consortium name="The Broad Institute Genome Sequencing Center for Infectious Disease"/>
            <person name="Wu L."/>
            <person name="Ma J."/>
        </authorList>
    </citation>
    <scope>NUCLEOTIDE SEQUENCE [LARGE SCALE GENOMIC DNA]</scope>
    <source>
        <strain evidence="4 5">JCM 13250</strain>
    </source>
</reference>
<dbReference type="SUPFAM" id="SSF55729">
    <property type="entry name" value="Acyl-CoA N-acyltransferases (Nat)"/>
    <property type="match status" value="1"/>
</dbReference>
<sequence>MTTVSPHIVVRPAVADDYVDIARLTVAAYRADGQLASDHGYDAVLADVAGRAEAAELLVAVATTPSRRRVVGAVAFVLPGSALAELAGPGEAEFRMLAVDPTAQGLGVGRALVAACADRARSAGARALVIYVRDFATRAQRLYAGLAFARTPARDWSPFPAVTLLALRKDLPSA</sequence>